<evidence type="ECO:0000256" key="4">
    <source>
        <dbReference type="ARBA" id="ARBA00023242"/>
    </source>
</evidence>
<reference evidence="6" key="1">
    <citation type="journal article" date="2019" name="Plant J.">
        <title>Chlorella vulgaris genome assembly and annotation reveals the molecular basis for metabolic acclimation to high light conditions.</title>
        <authorList>
            <person name="Cecchin M."/>
            <person name="Marcolungo L."/>
            <person name="Rossato M."/>
            <person name="Girolomoni L."/>
            <person name="Cosentino E."/>
            <person name="Cuine S."/>
            <person name="Li-Beisson Y."/>
            <person name="Delledonne M."/>
            <person name="Ballottari M."/>
        </authorList>
    </citation>
    <scope>NUCLEOTIDE SEQUENCE</scope>
    <source>
        <strain evidence="6">211/11P</strain>
    </source>
</reference>
<dbReference type="AlphaFoldDB" id="A0A9D4TSK4"/>
<dbReference type="GO" id="GO:0031080">
    <property type="term" value="C:nuclear pore outer ring"/>
    <property type="evidence" value="ECO:0007669"/>
    <property type="project" value="TreeGrafter"/>
</dbReference>
<evidence type="ECO:0000256" key="5">
    <source>
        <dbReference type="SAM" id="MobiDB-lite"/>
    </source>
</evidence>
<evidence type="ECO:0000313" key="7">
    <source>
        <dbReference type="Proteomes" id="UP001055712"/>
    </source>
</evidence>
<dbReference type="InterPro" id="IPR015943">
    <property type="entry name" value="WD40/YVTN_repeat-like_dom_sf"/>
</dbReference>
<comment type="subcellular location">
    <subcellularLocation>
        <location evidence="1">Nucleus</location>
    </subcellularLocation>
</comment>
<evidence type="ECO:0000313" key="6">
    <source>
        <dbReference type="EMBL" id="KAI3433618.1"/>
    </source>
</evidence>
<reference evidence="6" key="2">
    <citation type="submission" date="2020-11" db="EMBL/GenBank/DDBJ databases">
        <authorList>
            <person name="Cecchin M."/>
            <person name="Marcolungo L."/>
            <person name="Rossato M."/>
            <person name="Girolomoni L."/>
            <person name="Cosentino E."/>
            <person name="Cuine S."/>
            <person name="Li-Beisson Y."/>
            <person name="Delledonne M."/>
            <person name="Ballottari M."/>
        </authorList>
    </citation>
    <scope>NUCLEOTIDE SEQUENCE</scope>
    <source>
        <strain evidence="6">211/11P</strain>
        <tissue evidence="6">Whole cell</tissue>
    </source>
</reference>
<evidence type="ECO:0000256" key="3">
    <source>
        <dbReference type="ARBA" id="ARBA00022737"/>
    </source>
</evidence>
<organism evidence="6 7">
    <name type="scientific">Chlorella vulgaris</name>
    <name type="common">Green alga</name>
    <dbReference type="NCBI Taxonomy" id="3077"/>
    <lineage>
        <taxon>Eukaryota</taxon>
        <taxon>Viridiplantae</taxon>
        <taxon>Chlorophyta</taxon>
        <taxon>core chlorophytes</taxon>
        <taxon>Trebouxiophyceae</taxon>
        <taxon>Chlorellales</taxon>
        <taxon>Chlorellaceae</taxon>
        <taxon>Chlorella clade</taxon>
        <taxon>Chlorella</taxon>
    </lineage>
</organism>
<keyword evidence="4" id="KW-0539">Nucleus</keyword>
<dbReference type="PANTHER" id="PTHR22652">
    <property type="entry name" value="NUCLEOPORIN NUP43"/>
    <property type="match status" value="1"/>
</dbReference>
<evidence type="ECO:0000256" key="2">
    <source>
        <dbReference type="ARBA" id="ARBA00022574"/>
    </source>
</evidence>
<keyword evidence="2" id="KW-0853">WD repeat</keyword>
<name>A0A9D4TSK4_CHLVU</name>
<feature type="compositionally biased region" description="Low complexity" evidence="5">
    <location>
        <begin position="519"/>
        <end position="534"/>
    </location>
</feature>
<evidence type="ECO:0000256" key="1">
    <source>
        <dbReference type="ARBA" id="ARBA00004123"/>
    </source>
</evidence>
<keyword evidence="3" id="KW-0677">Repeat</keyword>
<feature type="region of interest" description="Disordered" evidence="5">
    <location>
        <begin position="1"/>
        <end position="51"/>
    </location>
</feature>
<dbReference type="SUPFAM" id="SSF50978">
    <property type="entry name" value="WD40 repeat-like"/>
    <property type="match status" value="1"/>
</dbReference>
<proteinExistence type="predicted"/>
<dbReference type="InterPro" id="IPR036322">
    <property type="entry name" value="WD40_repeat_dom_sf"/>
</dbReference>
<dbReference type="Proteomes" id="UP001055712">
    <property type="component" value="Unassembled WGS sequence"/>
</dbReference>
<dbReference type="OrthoDB" id="512800at2759"/>
<gene>
    <name evidence="6" type="ORF">D9Q98_003427</name>
</gene>
<keyword evidence="7" id="KW-1185">Reference proteome</keyword>
<sequence length="581" mass="59939">MGPLDRWLQRTTEPERQPSSSSSSDDGEEPRGDQNTAPPPAHSNGKQRAPAGPLSAFLVKSSAGHASQRTDATLAALHKAQRRSGFVLNRQVYSDIDPCAAALLHHRHAAAFRQLAILETHACQRPVLGSTAPLSLDEAGCIQSAAFDSQGELLVACSEEGLLTVHGTGQLIAAATSASGGGGAKPTTQQRVGTADPLLVLDTNLPKLQAVQWNPADENVVGVVSSAARQLQLYDLQHTQGLPRQVLAVPQQTASALGLSDLAFFGGSSSRGAGGGGCGYVLLASGMGGQVFLWDARARSQPSATLHAAQCGAIYSLQLEASGQVVLGGTQSGEVKAWDLRGGSSSTMRFGGTVHHHPLLASVNLRHALTAVPGLARQTAIPSSAVQSMQLDPCDPRRLAFHLACGWSGVLCMEGGGGSTVTHLHAPAHTYPESQAPTVASTAPAEGGAVALPAPSAVQMLLLASTAAPGLRRRACWTADGRRFCVPSRRDDSLLLLDFAACPEAGCYALQNDDDDSHLIGSSSSNNTSSASGTDSKRAWEVPPAARVPLSQAAVCVAAHPSRDVLVAGSMNSCLAVAGLV</sequence>
<accession>A0A9D4TSK4</accession>
<protein>
    <submittedName>
        <fullName evidence="6">Uncharacterized protein</fullName>
    </submittedName>
</protein>
<dbReference type="EMBL" id="SIDB01000004">
    <property type="protein sequence ID" value="KAI3433618.1"/>
    <property type="molecule type" value="Genomic_DNA"/>
</dbReference>
<feature type="region of interest" description="Disordered" evidence="5">
    <location>
        <begin position="519"/>
        <end position="538"/>
    </location>
</feature>
<comment type="caution">
    <text evidence="6">The sequence shown here is derived from an EMBL/GenBank/DDBJ whole genome shotgun (WGS) entry which is preliminary data.</text>
</comment>
<dbReference type="Gene3D" id="2.130.10.10">
    <property type="entry name" value="YVTN repeat-like/Quinoprotein amine dehydrogenase"/>
    <property type="match status" value="1"/>
</dbReference>
<dbReference type="PANTHER" id="PTHR22652:SF0">
    <property type="entry name" value="NUCLEOPORIN NUP43"/>
    <property type="match status" value="1"/>
</dbReference>